<sequence length="171" mass="18146">MRRVAHGVWRGQIVPPLSLASTVTLARPTSDYTILAGSYLSKELEPGTTFRSSRSCHTSTGASFKLTVLHADGRILTTVAEGGASFVYSDIIAAHGFAHELDNYGEYSGAPTEGQTYECTKTIIDFTTRSTPNPEGKILVIGSGTANFMNAAAGAKVYESTPPIALFPANE</sequence>
<evidence type="ECO:0000313" key="3">
    <source>
        <dbReference type="Proteomes" id="UP000521943"/>
    </source>
</evidence>
<keyword evidence="3" id="KW-1185">Reference proteome</keyword>
<feature type="domain" description="ATP-citrate synthase citrate-binding" evidence="1">
    <location>
        <begin position="58"/>
        <end position="154"/>
    </location>
</feature>
<protein>
    <recommendedName>
        <fullName evidence="1">ATP-citrate synthase citrate-binding domain-containing protein</fullName>
    </recommendedName>
</protein>
<evidence type="ECO:0000259" key="1">
    <source>
        <dbReference type="Pfam" id="PF16114"/>
    </source>
</evidence>
<dbReference type="InterPro" id="IPR016102">
    <property type="entry name" value="Succinyl-CoA_synth-like"/>
</dbReference>
<dbReference type="Pfam" id="PF16114">
    <property type="entry name" value="Citrate_bind"/>
    <property type="match status" value="1"/>
</dbReference>
<dbReference type="SUPFAM" id="SSF52210">
    <property type="entry name" value="Succinyl-CoA synthetase domains"/>
    <property type="match status" value="1"/>
</dbReference>
<dbReference type="EMBL" id="JACGCI010000063">
    <property type="protein sequence ID" value="KAF6749471.1"/>
    <property type="molecule type" value="Genomic_DNA"/>
</dbReference>
<dbReference type="AlphaFoldDB" id="A0A8H6HN26"/>
<reference evidence="2 3" key="1">
    <citation type="submission" date="2020-07" db="EMBL/GenBank/DDBJ databases">
        <title>Comparative genomics of pyrophilous fungi reveals a link between fire events and developmental genes.</title>
        <authorList>
            <consortium name="DOE Joint Genome Institute"/>
            <person name="Steindorff A.S."/>
            <person name="Carver A."/>
            <person name="Calhoun S."/>
            <person name="Stillman K."/>
            <person name="Liu H."/>
            <person name="Lipzen A."/>
            <person name="Pangilinan J."/>
            <person name="Labutti K."/>
            <person name="Bruns T.D."/>
            <person name="Grigoriev I.V."/>
        </authorList>
    </citation>
    <scope>NUCLEOTIDE SEQUENCE [LARGE SCALE GENOMIC DNA]</scope>
    <source>
        <strain evidence="2 3">CBS 144469</strain>
    </source>
</reference>
<dbReference type="Gene3D" id="3.40.50.261">
    <property type="entry name" value="Succinyl-CoA synthetase domains"/>
    <property type="match status" value="1"/>
</dbReference>
<evidence type="ECO:0000313" key="2">
    <source>
        <dbReference type="EMBL" id="KAF6749471.1"/>
    </source>
</evidence>
<dbReference type="Proteomes" id="UP000521943">
    <property type="component" value="Unassembled WGS sequence"/>
</dbReference>
<comment type="caution">
    <text evidence="2">The sequence shown here is derived from an EMBL/GenBank/DDBJ whole genome shotgun (WGS) entry which is preliminary data.</text>
</comment>
<dbReference type="InterPro" id="IPR032263">
    <property type="entry name" value="Citrate-bd"/>
</dbReference>
<dbReference type="OrthoDB" id="3261737at2759"/>
<name>A0A8H6HN26_9AGAR</name>
<proteinExistence type="predicted"/>
<organism evidence="2 3">
    <name type="scientific">Ephemerocybe angulata</name>
    <dbReference type="NCBI Taxonomy" id="980116"/>
    <lineage>
        <taxon>Eukaryota</taxon>
        <taxon>Fungi</taxon>
        <taxon>Dikarya</taxon>
        <taxon>Basidiomycota</taxon>
        <taxon>Agaricomycotina</taxon>
        <taxon>Agaricomycetes</taxon>
        <taxon>Agaricomycetidae</taxon>
        <taxon>Agaricales</taxon>
        <taxon>Agaricineae</taxon>
        <taxon>Psathyrellaceae</taxon>
        <taxon>Ephemerocybe</taxon>
    </lineage>
</organism>
<gene>
    <name evidence="2" type="ORF">DFP72DRAFT_1142642</name>
</gene>
<accession>A0A8H6HN26</accession>